<evidence type="ECO:0000259" key="6">
    <source>
        <dbReference type="Pfam" id="PF07980"/>
    </source>
</evidence>
<evidence type="ECO:0000256" key="4">
    <source>
        <dbReference type="ARBA" id="ARBA00023136"/>
    </source>
</evidence>
<dbReference type="AlphaFoldDB" id="A0A1T5NBR1"/>
<feature type="domain" description="RagB/SusD" evidence="6">
    <location>
        <begin position="356"/>
        <end position="439"/>
    </location>
</feature>
<dbReference type="GO" id="GO:0009279">
    <property type="term" value="C:cell outer membrane"/>
    <property type="evidence" value="ECO:0007669"/>
    <property type="project" value="UniProtKB-SubCell"/>
</dbReference>
<dbReference type="Pfam" id="PF07980">
    <property type="entry name" value="SusD_RagB"/>
    <property type="match status" value="1"/>
</dbReference>
<dbReference type="InterPro" id="IPR033985">
    <property type="entry name" value="SusD-like_N"/>
</dbReference>
<evidence type="ECO:0000256" key="3">
    <source>
        <dbReference type="ARBA" id="ARBA00022729"/>
    </source>
</evidence>
<keyword evidence="4" id="KW-0472">Membrane</keyword>
<dbReference type="Pfam" id="PF14322">
    <property type="entry name" value="SusD-like_3"/>
    <property type="match status" value="1"/>
</dbReference>
<dbReference type="PROSITE" id="PS51257">
    <property type="entry name" value="PROKAR_LIPOPROTEIN"/>
    <property type="match status" value="1"/>
</dbReference>
<dbReference type="Proteomes" id="UP000190166">
    <property type="component" value="Unassembled WGS sequence"/>
</dbReference>
<dbReference type="Gene3D" id="1.25.40.390">
    <property type="match status" value="1"/>
</dbReference>
<organism evidence="8 9">
    <name type="scientific">Chitinophaga ginsengisegetis</name>
    <dbReference type="NCBI Taxonomy" id="393003"/>
    <lineage>
        <taxon>Bacteria</taxon>
        <taxon>Pseudomonadati</taxon>
        <taxon>Bacteroidota</taxon>
        <taxon>Chitinophagia</taxon>
        <taxon>Chitinophagales</taxon>
        <taxon>Chitinophagaceae</taxon>
        <taxon>Chitinophaga</taxon>
    </lineage>
</organism>
<evidence type="ECO:0000256" key="2">
    <source>
        <dbReference type="ARBA" id="ARBA00006275"/>
    </source>
</evidence>
<dbReference type="SUPFAM" id="SSF48452">
    <property type="entry name" value="TPR-like"/>
    <property type="match status" value="1"/>
</dbReference>
<proteinExistence type="inferred from homology"/>
<name>A0A1T5NBR1_9BACT</name>
<gene>
    <name evidence="8" type="ORF">SAMN05660461_1007</name>
</gene>
<dbReference type="InterPro" id="IPR011990">
    <property type="entry name" value="TPR-like_helical_dom_sf"/>
</dbReference>
<evidence type="ECO:0000256" key="1">
    <source>
        <dbReference type="ARBA" id="ARBA00004442"/>
    </source>
</evidence>
<accession>A0A1T5NBR1</accession>
<keyword evidence="3" id="KW-0732">Signal</keyword>
<comment type="similarity">
    <text evidence="2">Belongs to the SusD family.</text>
</comment>
<dbReference type="EMBL" id="FUZZ01000001">
    <property type="protein sequence ID" value="SKC97794.1"/>
    <property type="molecule type" value="Genomic_DNA"/>
</dbReference>
<evidence type="ECO:0000259" key="7">
    <source>
        <dbReference type="Pfam" id="PF14322"/>
    </source>
</evidence>
<feature type="domain" description="SusD-like N-terminal" evidence="7">
    <location>
        <begin position="106"/>
        <end position="223"/>
    </location>
</feature>
<comment type="subcellular location">
    <subcellularLocation>
        <location evidence="1">Cell outer membrane</location>
    </subcellularLocation>
</comment>
<evidence type="ECO:0000313" key="8">
    <source>
        <dbReference type="EMBL" id="SKC97794.1"/>
    </source>
</evidence>
<keyword evidence="9" id="KW-1185">Reference proteome</keyword>
<dbReference type="RefSeq" id="WP_079468304.1">
    <property type="nucleotide sequence ID" value="NZ_FUZZ01000001.1"/>
</dbReference>
<sequence length="482" mass="53586">MRIPNRRYILLFLTAVIVVTVSCKKGYLEVEPKGALIAKATQDYEALLNTTKVDPSTAAGFLGDEVAAQQSYFGGASVYRQRLFKYIGDALLPDDLPEMGYLKSNYAFNKIIEEIDASTGGTEQQKAQIMAEAKVGRAVCHLLFLNDFGKPYNEATAATDWGVPIITAADVTKTDYKRATVKEVYEFIINDITEALPNLSKPFSHSLKISKPAAEGILARVYLYMHNYTASREHLDKAFSALTGATKPVGLYDYNVTLSPDGTWQPADPAYFGPALMPNSFLGEDQESILNMSLSTFYIGSANAFVCRPEVAALYDPSDFRLQIYSNTELFGTVIFPNGMRRYPRFSAEVGICLPDMYLMRAELKARANDLAGAKADVELLRANRMPAAAAAVPAGIAANQQQLVRFILEERIREFALKGMRWYDVRRLSTDPVYSNTINYTHKLYSVTGDVVESYTLTPERLVLKFGRKLTSQHPLLIENP</sequence>
<dbReference type="InterPro" id="IPR012944">
    <property type="entry name" value="SusD_RagB_dom"/>
</dbReference>
<reference evidence="8 9" key="1">
    <citation type="submission" date="2017-02" db="EMBL/GenBank/DDBJ databases">
        <authorList>
            <person name="Peterson S.W."/>
        </authorList>
    </citation>
    <scope>NUCLEOTIDE SEQUENCE [LARGE SCALE GENOMIC DNA]</scope>
    <source>
        <strain evidence="8 9">DSM 18108</strain>
    </source>
</reference>
<evidence type="ECO:0000256" key="5">
    <source>
        <dbReference type="ARBA" id="ARBA00023237"/>
    </source>
</evidence>
<protein>
    <submittedName>
        <fullName evidence="8">SusD family protein</fullName>
    </submittedName>
</protein>
<evidence type="ECO:0000313" key="9">
    <source>
        <dbReference type="Proteomes" id="UP000190166"/>
    </source>
</evidence>
<dbReference type="STRING" id="393003.SAMN05660461_1007"/>
<keyword evidence="5" id="KW-0998">Cell outer membrane</keyword>